<dbReference type="Gene3D" id="3.40.50.2300">
    <property type="match status" value="2"/>
</dbReference>
<name>A0A3S3SN86_9BACT</name>
<dbReference type="InterPro" id="IPR028082">
    <property type="entry name" value="Peripla_BP_I"/>
</dbReference>
<evidence type="ECO:0000313" key="5">
    <source>
        <dbReference type="Proteomes" id="UP000287853"/>
    </source>
</evidence>
<dbReference type="InterPro" id="IPR028081">
    <property type="entry name" value="Leu-bd"/>
</dbReference>
<evidence type="ECO:0000313" key="4">
    <source>
        <dbReference type="EMBL" id="RWX46412.1"/>
    </source>
</evidence>
<dbReference type="InterPro" id="IPR051010">
    <property type="entry name" value="BCAA_transport"/>
</dbReference>
<proteinExistence type="inferred from homology"/>
<dbReference type="SUPFAM" id="SSF53822">
    <property type="entry name" value="Periplasmic binding protein-like I"/>
    <property type="match status" value="1"/>
</dbReference>
<evidence type="ECO:0000256" key="1">
    <source>
        <dbReference type="ARBA" id="ARBA00010062"/>
    </source>
</evidence>
<dbReference type="EMBL" id="MTKO01000065">
    <property type="protein sequence ID" value="RWX46412.1"/>
    <property type="molecule type" value="Genomic_DNA"/>
</dbReference>
<dbReference type="CDD" id="cd06342">
    <property type="entry name" value="PBP1_ABC_LIVBP-like"/>
    <property type="match status" value="1"/>
</dbReference>
<dbReference type="Proteomes" id="UP000287853">
    <property type="component" value="Unassembled WGS sequence"/>
</dbReference>
<keyword evidence="2" id="KW-0732">Signal</keyword>
<protein>
    <submittedName>
        <fullName evidence="4">Branched-chain amino acid transport system substrate-binding protein</fullName>
    </submittedName>
</protein>
<accession>A0A3S3SN86</accession>
<organism evidence="4 5">
    <name type="scientific">Candidatus Electrothrix aarhusensis</name>
    <dbReference type="NCBI Taxonomy" id="1859131"/>
    <lineage>
        <taxon>Bacteria</taxon>
        <taxon>Pseudomonadati</taxon>
        <taxon>Thermodesulfobacteriota</taxon>
        <taxon>Desulfobulbia</taxon>
        <taxon>Desulfobulbales</taxon>
        <taxon>Desulfobulbaceae</taxon>
        <taxon>Candidatus Electrothrix</taxon>
    </lineage>
</organism>
<dbReference type="PANTHER" id="PTHR30483">
    <property type="entry name" value="LEUCINE-SPECIFIC-BINDING PROTEIN"/>
    <property type="match status" value="1"/>
</dbReference>
<reference evidence="4 5" key="1">
    <citation type="submission" date="2017-01" db="EMBL/GenBank/DDBJ databases">
        <title>The cable genome- insights into the physiology and evolution of filamentous bacteria capable of sulfide oxidation via long distance electron transfer.</title>
        <authorList>
            <person name="Schreiber L."/>
            <person name="Bjerg J.T."/>
            <person name="Boggild A."/>
            <person name="Van De Vossenberg J."/>
            <person name="Meysman F."/>
            <person name="Nielsen L.P."/>
            <person name="Schramm A."/>
            <person name="Kjeldsen K.U."/>
        </authorList>
    </citation>
    <scope>NUCLEOTIDE SEQUENCE [LARGE SCALE GENOMIC DNA]</scope>
    <source>
        <strain evidence="4">MCF</strain>
    </source>
</reference>
<dbReference type="Pfam" id="PF13458">
    <property type="entry name" value="Peripla_BP_6"/>
    <property type="match status" value="1"/>
</dbReference>
<gene>
    <name evidence="4" type="ORF">H206_03088</name>
</gene>
<keyword evidence="5" id="KW-1185">Reference proteome</keyword>
<evidence type="ECO:0000256" key="2">
    <source>
        <dbReference type="ARBA" id="ARBA00022729"/>
    </source>
</evidence>
<sequence length="410" mass="43864">MYSLSALLLLAGCNNVDQPAPLCSDSLGCIHIKSGDPLRLGVIQALNGETAPLGEAQVRGLTLALDSRNGKLLGHPVELQIEDTGCTAEGGANAALKIIANPLIPAIFGTTCSASAATASKAMSAAGLVMISGNNSAPFLTSMAGRPAPDWQPGYFRTAPNEENAGRAAAIYAYTRLGLRIAATINDNDIYTIGLTNGFKKAFETLGGKVILYTSVNKGETDMLPVLTAVIHSKAQLLFFPLFQPEGNHLLLQARKLPELVDTVLISGGALIDETFLNNVGNAALSMYFVGPKKTTGEEVDHITELYAEEYNEPPTVSYFLSAYDAASLLFYALEQSAVTDKKGTLHIGRQALRDTLYSIKSFKGITGELTCNRFGDCVKPHFNVLRLDEPTQGIKGLERNVFFTYPVNK</sequence>
<dbReference type="AlphaFoldDB" id="A0A3S3SN86"/>
<evidence type="ECO:0000259" key="3">
    <source>
        <dbReference type="Pfam" id="PF13458"/>
    </source>
</evidence>
<feature type="domain" description="Leucine-binding protein" evidence="3">
    <location>
        <begin position="37"/>
        <end position="370"/>
    </location>
</feature>
<dbReference type="PANTHER" id="PTHR30483:SF6">
    <property type="entry name" value="PERIPLASMIC BINDING PROTEIN OF ABC TRANSPORTER FOR NATURAL AMINO ACIDS"/>
    <property type="match status" value="1"/>
</dbReference>
<comment type="caution">
    <text evidence="4">The sequence shown here is derived from an EMBL/GenBank/DDBJ whole genome shotgun (WGS) entry which is preliminary data.</text>
</comment>
<comment type="similarity">
    <text evidence="1">Belongs to the leucine-binding protein family.</text>
</comment>